<keyword evidence="3" id="KW-0547">Nucleotide-binding</keyword>
<dbReference type="PANTHER" id="PTHR30153">
    <property type="entry name" value="REPLICATIVE DNA HELICASE DNAB"/>
    <property type="match status" value="1"/>
</dbReference>
<dbReference type="Gene3D" id="1.10.860.10">
    <property type="entry name" value="DNAb Helicase, Chain A"/>
    <property type="match status" value="1"/>
</dbReference>
<evidence type="ECO:0000256" key="10">
    <source>
        <dbReference type="ARBA" id="ARBA00048954"/>
    </source>
</evidence>
<keyword evidence="7" id="KW-0238">DNA-binding</keyword>
<keyword evidence="4" id="KW-0378">Hydrolase</keyword>
<dbReference type="GO" id="GO:0043139">
    <property type="term" value="F:5'-3' DNA helicase activity"/>
    <property type="evidence" value="ECO:0007669"/>
    <property type="project" value="UniProtKB-EC"/>
</dbReference>
<dbReference type="PANTHER" id="PTHR30153:SF2">
    <property type="entry name" value="REPLICATIVE DNA HELICASE"/>
    <property type="match status" value="1"/>
</dbReference>
<protein>
    <recommendedName>
        <fullName evidence="9">DNA 5'-3' helicase</fullName>
        <ecNumber evidence="9">5.6.2.3</ecNumber>
    </recommendedName>
</protein>
<dbReference type="AlphaFoldDB" id="A0A6M3LDI6"/>
<dbReference type="InterPro" id="IPR007694">
    <property type="entry name" value="DNA_helicase_DnaB-like_C"/>
</dbReference>
<evidence type="ECO:0000256" key="1">
    <source>
        <dbReference type="ARBA" id="ARBA00008428"/>
    </source>
</evidence>
<dbReference type="GO" id="GO:0006260">
    <property type="term" value="P:DNA replication"/>
    <property type="evidence" value="ECO:0007669"/>
    <property type="project" value="UniProtKB-KW"/>
</dbReference>
<dbReference type="GO" id="GO:0016787">
    <property type="term" value="F:hydrolase activity"/>
    <property type="evidence" value="ECO:0007669"/>
    <property type="project" value="UniProtKB-KW"/>
</dbReference>
<dbReference type="GO" id="GO:0005524">
    <property type="term" value="F:ATP binding"/>
    <property type="evidence" value="ECO:0007669"/>
    <property type="project" value="UniProtKB-KW"/>
</dbReference>
<dbReference type="EMBL" id="MT143127">
    <property type="protein sequence ID" value="QJA93166.1"/>
    <property type="molecule type" value="Genomic_DNA"/>
</dbReference>
<evidence type="ECO:0000256" key="6">
    <source>
        <dbReference type="ARBA" id="ARBA00022840"/>
    </source>
</evidence>
<evidence type="ECO:0000256" key="9">
    <source>
        <dbReference type="ARBA" id="ARBA00044969"/>
    </source>
</evidence>
<comment type="similarity">
    <text evidence="1">Belongs to the helicase family. DnaB subfamily.</text>
</comment>
<reference evidence="12" key="1">
    <citation type="submission" date="2020-03" db="EMBL/GenBank/DDBJ databases">
        <title>The deep terrestrial virosphere.</title>
        <authorList>
            <person name="Holmfeldt K."/>
            <person name="Nilsson E."/>
            <person name="Simone D."/>
            <person name="Lopez-Fernandez M."/>
            <person name="Wu X."/>
            <person name="de Brujin I."/>
            <person name="Lundin D."/>
            <person name="Andersson A."/>
            <person name="Bertilsson S."/>
            <person name="Dopson M."/>
        </authorList>
    </citation>
    <scope>NUCLEOTIDE SEQUENCE</scope>
    <source>
        <strain evidence="12">MM415B04329</strain>
    </source>
</reference>
<dbReference type="Pfam" id="PF00772">
    <property type="entry name" value="DnaB"/>
    <property type="match status" value="1"/>
</dbReference>
<dbReference type="EC" id="5.6.2.3" evidence="9"/>
<dbReference type="Gene3D" id="3.40.50.300">
    <property type="entry name" value="P-loop containing nucleotide triphosphate hydrolases"/>
    <property type="match status" value="1"/>
</dbReference>
<proteinExistence type="inferred from homology"/>
<dbReference type="GO" id="GO:0005829">
    <property type="term" value="C:cytosol"/>
    <property type="evidence" value="ECO:0007669"/>
    <property type="project" value="TreeGrafter"/>
</dbReference>
<dbReference type="InterPro" id="IPR007693">
    <property type="entry name" value="DNA_helicase_DnaB-like_N"/>
</dbReference>
<feature type="domain" description="SF4 helicase" evidence="11">
    <location>
        <begin position="169"/>
        <end position="427"/>
    </location>
</feature>
<evidence type="ECO:0000256" key="8">
    <source>
        <dbReference type="ARBA" id="ARBA00023235"/>
    </source>
</evidence>
<dbReference type="InterPro" id="IPR036185">
    <property type="entry name" value="DNA_heli_DnaB-like_N_sf"/>
</dbReference>
<dbReference type="PROSITE" id="PS51199">
    <property type="entry name" value="SF4_HELICASE"/>
    <property type="match status" value="1"/>
</dbReference>
<evidence type="ECO:0000256" key="4">
    <source>
        <dbReference type="ARBA" id="ARBA00022801"/>
    </source>
</evidence>
<accession>A0A6M3LDI6</accession>
<dbReference type="Pfam" id="PF03796">
    <property type="entry name" value="DnaB_C"/>
    <property type="match status" value="1"/>
</dbReference>
<gene>
    <name evidence="12" type="ORF">MM415B04329_0002</name>
</gene>
<keyword evidence="6" id="KW-0067">ATP-binding</keyword>
<keyword evidence="2" id="KW-0235">DNA replication</keyword>
<keyword evidence="8" id="KW-0413">Isomerase</keyword>
<dbReference type="SUPFAM" id="SSF52540">
    <property type="entry name" value="P-loop containing nucleoside triphosphate hydrolases"/>
    <property type="match status" value="1"/>
</dbReference>
<comment type="catalytic activity">
    <reaction evidence="10">
        <text>ATP + H2O = ADP + phosphate + H(+)</text>
        <dbReference type="Rhea" id="RHEA:13065"/>
        <dbReference type="ChEBI" id="CHEBI:15377"/>
        <dbReference type="ChEBI" id="CHEBI:15378"/>
        <dbReference type="ChEBI" id="CHEBI:30616"/>
        <dbReference type="ChEBI" id="CHEBI:43474"/>
        <dbReference type="ChEBI" id="CHEBI:456216"/>
        <dbReference type="EC" id="5.6.2.3"/>
    </reaction>
</comment>
<dbReference type="GO" id="GO:0003677">
    <property type="term" value="F:DNA binding"/>
    <property type="evidence" value="ECO:0007669"/>
    <property type="project" value="UniProtKB-KW"/>
</dbReference>
<keyword evidence="5 12" id="KW-0347">Helicase</keyword>
<sequence length="436" mass="49421">MNKLLPHSLEIETQILGALILDEKARESIGKIKAEHFYKTAHQIIFSTIKELVEAKEDIDLPLIVQKLQNKGQLAEAGGVTYLISLLGSISSTSLLSGHIKSLITLYKERELRKVGIELEMTESGDIKDWCGKMADQIEEYRKGHKTQAVNMKELAQATFEQIEYFHQHKGEYMGLKTGLPYLSKRCPLMRKDMIALGGAPSSGKTALAMTLLWNITKLEDKHTLFFSCEMSKESVGMRFYAMLARVDLMNGLMSGHIEPEDWPKITQAAQELREAKIIIDEESGTDIEDIIQKTKDYKLSHPDICFVVVDQIKFVSSKTGDSREERTANISGRLKSMAKELDLNILVLTQLLKEAVGRKPIGSDIKNSGALLEDSDVTWLLYRDKEKTPDRAELIISKQRNGPAGIFIELGFKPEHVWFYQLIREESHNDHWEKS</sequence>
<dbReference type="SUPFAM" id="SSF48024">
    <property type="entry name" value="N-terminal domain of DnaB helicase"/>
    <property type="match status" value="1"/>
</dbReference>
<evidence type="ECO:0000256" key="7">
    <source>
        <dbReference type="ARBA" id="ARBA00023125"/>
    </source>
</evidence>
<name>A0A6M3LDI6_9ZZZZ</name>
<evidence type="ECO:0000259" key="11">
    <source>
        <dbReference type="PROSITE" id="PS51199"/>
    </source>
</evidence>
<evidence type="ECO:0000256" key="2">
    <source>
        <dbReference type="ARBA" id="ARBA00022705"/>
    </source>
</evidence>
<evidence type="ECO:0000313" key="12">
    <source>
        <dbReference type="EMBL" id="QJA93166.1"/>
    </source>
</evidence>
<organism evidence="12">
    <name type="scientific">viral metagenome</name>
    <dbReference type="NCBI Taxonomy" id="1070528"/>
    <lineage>
        <taxon>unclassified sequences</taxon>
        <taxon>metagenomes</taxon>
        <taxon>organismal metagenomes</taxon>
    </lineage>
</organism>
<evidence type="ECO:0000256" key="3">
    <source>
        <dbReference type="ARBA" id="ARBA00022741"/>
    </source>
</evidence>
<dbReference type="InterPro" id="IPR027417">
    <property type="entry name" value="P-loop_NTPase"/>
</dbReference>
<evidence type="ECO:0000256" key="5">
    <source>
        <dbReference type="ARBA" id="ARBA00022806"/>
    </source>
</evidence>
<dbReference type="InterPro" id="IPR016136">
    <property type="entry name" value="DNA_helicase_N/primase_C"/>
</dbReference>